<dbReference type="Gene3D" id="1.10.600.10">
    <property type="entry name" value="Farnesyl Diphosphate Synthase"/>
    <property type="match status" value="1"/>
</dbReference>
<dbReference type="InterPro" id="IPR025724">
    <property type="entry name" value="GAG-pre-integrase_dom"/>
</dbReference>
<dbReference type="Pfam" id="PF19086">
    <property type="entry name" value="Terpene_syn_C_2"/>
    <property type="match status" value="1"/>
</dbReference>
<accession>A0A699HWX0</accession>
<proteinExistence type="predicted"/>
<evidence type="ECO:0000259" key="1">
    <source>
        <dbReference type="Pfam" id="PF07727"/>
    </source>
</evidence>
<dbReference type="AlphaFoldDB" id="A0A699HWX0"/>
<dbReference type="GO" id="GO:0016301">
    <property type="term" value="F:kinase activity"/>
    <property type="evidence" value="ECO:0007669"/>
    <property type="project" value="UniProtKB-KW"/>
</dbReference>
<feature type="domain" description="GAG-pre-integrase" evidence="2">
    <location>
        <begin position="930"/>
        <end position="976"/>
    </location>
</feature>
<feature type="non-terminal residue" evidence="3">
    <location>
        <position position="1005"/>
    </location>
</feature>
<gene>
    <name evidence="3" type="ORF">Tci_452830</name>
</gene>
<dbReference type="Pfam" id="PF14223">
    <property type="entry name" value="Retrotran_gag_2"/>
    <property type="match status" value="1"/>
</dbReference>
<dbReference type="Pfam" id="PF13976">
    <property type="entry name" value="gag_pre-integrs"/>
    <property type="match status" value="1"/>
</dbReference>
<evidence type="ECO:0000313" key="3">
    <source>
        <dbReference type="EMBL" id="GEY80856.1"/>
    </source>
</evidence>
<feature type="domain" description="Reverse transcriptase Ty1/copia-type" evidence="1">
    <location>
        <begin position="423"/>
        <end position="547"/>
    </location>
</feature>
<dbReference type="PANTHER" id="PTHR11439:SF524">
    <property type="entry name" value="RNA-DIRECTED DNA POLYMERASE, PROTEIN KINASE RLK-PELLE-DLSV FAMILY"/>
    <property type="match status" value="1"/>
</dbReference>
<protein>
    <submittedName>
        <fullName evidence="3">Hybrid signal transduction histidine kinase M</fullName>
    </submittedName>
</protein>
<reference evidence="3" key="1">
    <citation type="journal article" date="2019" name="Sci. Rep.">
        <title>Draft genome of Tanacetum cinerariifolium, the natural source of mosquito coil.</title>
        <authorList>
            <person name="Yamashiro T."/>
            <person name="Shiraishi A."/>
            <person name="Satake H."/>
            <person name="Nakayama K."/>
        </authorList>
    </citation>
    <scope>NUCLEOTIDE SEQUENCE</scope>
</reference>
<name>A0A699HWX0_TANCI</name>
<keyword evidence="3" id="KW-0418">Kinase</keyword>
<dbReference type="Pfam" id="PF07727">
    <property type="entry name" value="RVT_2"/>
    <property type="match status" value="1"/>
</dbReference>
<dbReference type="InterPro" id="IPR013103">
    <property type="entry name" value="RVT_2"/>
</dbReference>
<organism evidence="3">
    <name type="scientific">Tanacetum cinerariifolium</name>
    <name type="common">Dalmatian daisy</name>
    <name type="synonym">Chrysanthemum cinerariifolium</name>
    <dbReference type="NCBI Taxonomy" id="118510"/>
    <lineage>
        <taxon>Eukaryota</taxon>
        <taxon>Viridiplantae</taxon>
        <taxon>Streptophyta</taxon>
        <taxon>Embryophyta</taxon>
        <taxon>Tracheophyta</taxon>
        <taxon>Spermatophyta</taxon>
        <taxon>Magnoliopsida</taxon>
        <taxon>eudicotyledons</taxon>
        <taxon>Gunneridae</taxon>
        <taxon>Pentapetalae</taxon>
        <taxon>asterids</taxon>
        <taxon>campanulids</taxon>
        <taxon>Asterales</taxon>
        <taxon>Asteraceae</taxon>
        <taxon>Asteroideae</taxon>
        <taxon>Anthemideae</taxon>
        <taxon>Anthemidinae</taxon>
        <taxon>Tanacetum</taxon>
    </lineage>
</organism>
<dbReference type="EMBL" id="BKCJ010211701">
    <property type="protein sequence ID" value="GEY80856.1"/>
    <property type="molecule type" value="Genomic_DNA"/>
</dbReference>
<keyword evidence="3" id="KW-0808">Transferase</keyword>
<dbReference type="PANTHER" id="PTHR11439">
    <property type="entry name" value="GAG-POL-RELATED RETROTRANSPOSON"/>
    <property type="match status" value="1"/>
</dbReference>
<dbReference type="SUPFAM" id="SSF48576">
    <property type="entry name" value="Terpenoid synthases"/>
    <property type="match status" value="1"/>
</dbReference>
<dbReference type="CDD" id="cd09272">
    <property type="entry name" value="RNase_HI_RT_Ty1"/>
    <property type="match status" value="1"/>
</dbReference>
<sequence length="1005" mass="113193">MISIATHVLVLTSSCFLNIPKSKVKPQKYESVTESLMATARLLNDIQSYKKEQEEGKMNLVLLHFKDNPNTSLDDSIAEVQRFLERKRQEILADIFTDDNGDFPSQWKYLHLSCFKVFQMLYNSADLYDTDTELQYDIERAIYIRPKYEFSHYLINETTVRPLSGKQNLKISARYTQSPLCLNGHSRTNMSVRTLPKNLDLKSHVEEDTASTNPDWCQLDDLIKMWILGSLCDSLQEQVVTTSGNAKALWDHSKQLFHDNKDERELNLDNELRSIKIGKMTVSEYCTKIKSMVDRLKNLGCVVSDKNLVIYTVNGLDSRFATLVEIIHHRETLPTFETTRTMILLKESLFTNDSGATTTFESSSSSPTVLMTSTSSSTKAHAISIQLPSHQIFWLRLCLLVPPLGTNASVTSGMKCFVFLVLARLVANGSSQQLGVDFDEIFSPVVKPVTIRTVLSFPVSRQWPIHQLDVKNAFLNGDLSETVYIHQPPGFVDSRYPNHVCLLQWSLYGLKQAPRAWFQRFAGHATRAGFSPSRCDSSLFIYTQGSQLLERAHMANGNPSRTPVDTDSKLGPDGVPVQDPTLYRRHLGAWFSLICSVIRSLVGYTDADWAGCPSTRRSTFGYCMFLGDNLLSWYAKRQHTISRSSAKAEYRGVANVVAKTAWIRNLLRRLHSPLLTATLVYCDNVSAVYMSANHVQHQRTKHIDIDILVNIITVIDYIVGQSYTNSQPLANLRQHQTSLSLPTAYAQAHHQAQSYPQAHHVQPMYATPQPNPNSGLFGPAPGYYPTQATTLPSAFSTMTLQVPTWNMDTTTSSYLNSNSNNLSTLFNTCLFPSVHVGNGNPILVTNTGHSIIPSSNRPLHLHNVLVTPNIIKNLIFVRQFTRDNNCTIEFDAFGFSIKDFWTRHILLRCDSSGDLYPITKPSTIPTALLSTSSFTWHQRLGHPGDEVLRSLASRQFILCNKEMSSHVCHACQLGKHVKLPFHSSKSIVKHCFDIIHSDLWTSPVT</sequence>
<dbReference type="InterPro" id="IPR008949">
    <property type="entry name" value="Isoprenoid_synthase_dom_sf"/>
</dbReference>
<comment type="caution">
    <text evidence="3">The sequence shown here is derived from an EMBL/GenBank/DDBJ whole genome shotgun (WGS) entry which is preliminary data.</text>
</comment>
<evidence type="ECO:0000259" key="2">
    <source>
        <dbReference type="Pfam" id="PF13976"/>
    </source>
</evidence>